<evidence type="ECO:0000313" key="10">
    <source>
        <dbReference type="Proteomes" id="UP000076400"/>
    </source>
</evidence>
<dbReference type="SUPFAM" id="SSF55785">
    <property type="entry name" value="PYP-like sensor domain (PAS domain)"/>
    <property type="match status" value="1"/>
</dbReference>
<comment type="caution">
    <text evidence="9">The sequence shown here is derived from an EMBL/GenBank/DDBJ whole genome shotgun (WGS) entry which is preliminary data.</text>
</comment>
<dbReference type="Gene3D" id="3.30.565.10">
    <property type="entry name" value="Histidine kinase-like ATPase, C-terminal domain"/>
    <property type="match status" value="1"/>
</dbReference>
<dbReference type="InterPro" id="IPR003594">
    <property type="entry name" value="HATPase_dom"/>
</dbReference>
<dbReference type="InterPro" id="IPR036097">
    <property type="entry name" value="HisK_dim/P_sf"/>
</dbReference>
<accession>A0A154WFE5</accession>
<dbReference type="InterPro" id="IPR013656">
    <property type="entry name" value="PAS_4"/>
</dbReference>
<reference evidence="9 10" key="1">
    <citation type="submission" date="2015-12" db="EMBL/GenBank/DDBJ databases">
        <title>Genome sequence of Oceanibaculum pacificum MCCC 1A02656.</title>
        <authorList>
            <person name="Lu L."/>
            <person name="Lai Q."/>
            <person name="Shao Z."/>
            <person name="Qian P."/>
        </authorList>
    </citation>
    <scope>NUCLEOTIDE SEQUENCE [LARGE SCALE GENOMIC DNA]</scope>
    <source>
        <strain evidence="9 10">MCCC 1A02656</strain>
    </source>
</reference>
<dbReference type="PANTHER" id="PTHR43711">
    <property type="entry name" value="TWO-COMPONENT HISTIDINE KINASE"/>
    <property type="match status" value="1"/>
</dbReference>
<evidence type="ECO:0000259" key="7">
    <source>
        <dbReference type="PROSITE" id="PS50109"/>
    </source>
</evidence>
<dbReference type="Gene3D" id="3.30.450.20">
    <property type="entry name" value="PAS domain"/>
    <property type="match status" value="1"/>
</dbReference>
<dbReference type="SUPFAM" id="SSF47384">
    <property type="entry name" value="Homodimeric domain of signal transducing histidine kinase"/>
    <property type="match status" value="1"/>
</dbReference>
<dbReference type="SUPFAM" id="SSF55874">
    <property type="entry name" value="ATPase domain of HSP90 chaperone/DNA topoisomerase II/histidine kinase"/>
    <property type="match status" value="1"/>
</dbReference>
<dbReference type="PROSITE" id="PS50112">
    <property type="entry name" value="PAS"/>
    <property type="match status" value="1"/>
</dbReference>
<dbReference type="EMBL" id="LPXN01000042">
    <property type="protein sequence ID" value="KZD12244.1"/>
    <property type="molecule type" value="Genomic_DNA"/>
</dbReference>
<dbReference type="SMART" id="SM00388">
    <property type="entry name" value="HisKA"/>
    <property type="match status" value="1"/>
</dbReference>
<comment type="catalytic activity">
    <reaction evidence="1">
        <text>ATP + protein L-histidine = ADP + protein N-phospho-L-histidine.</text>
        <dbReference type="EC" id="2.7.13.3"/>
    </reaction>
</comment>
<dbReference type="InterPro" id="IPR035965">
    <property type="entry name" value="PAS-like_dom_sf"/>
</dbReference>
<keyword evidence="5" id="KW-0418">Kinase</keyword>
<dbReference type="RefSeq" id="WP_067552859.1">
    <property type="nucleotide sequence ID" value="NZ_LPXN01000042.1"/>
</dbReference>
<evidence type="ECO:0000256" key="2">
    <source>
        <dbReference type="ARBA" id="ARBA00012438"/>
    </source>
</evidence>
<dbReference type="SMART" id="SM00387">
    <property type="entry name" value="HATPase_c"/>
    <property type="match status" value="1"/>
</dbReference>
<evidence type="ECO:0000256" key="6">
    <source>
        <dbReference type="ARBA" id="ARBA00023012"/>
    </source>
</evidence>
<dbReference type="EC" id="2.7.13.3" evidence="2"/>
<evidence type="ECO:0000259" key="8">
    <source>
        <dbReference type="PROSITE" id="PS50112"/>
    </source>
</evidence>
<dbReference type="Proteomes" id="UP000076400">
    <property type="component" value="Unassembled WGS sequence"/>
</dbReference>
<dbReference type="Pfam" id="PF08448">
    <property type="entry name" value="PAS_4"/>
    <property type="match status" value="1"/>
</dbReference>
<dbReference type="PROSITE" id="PS50109">
    <property type="entry name" value="HIS_KIN"/>
    <property type="match status" value="1"/>
</dbReference>
<proteinExistence type="predicted"/>
<dbReference type="InterPro" id="IPR050736">
    <property type="entry name" value="Sensor_HK_Regulatory"/>
</dbReference>
<dbReference type="PRINTS" id="PR00344">
    <property type="entry name" value="BCTRLSENSOR"/>
</dbReference>
<dbReference type="InterPro" id="IPR000014">
    <property type="entry name" value="PAS"/>
</dbReference>
<dbReference type="CDD" id="cd00082">
    <property type="entry name" value="HisKA"/>
    <property type="match status" value="1"/>
</dbReference>
<sequence length="378" mass="39724">MRQNFSLPDQLRIEAAAAGLLDGLPLPAWMADADGVIVYCNNACAQILGLTVPQTIGRTLWDLFPQAQADEYHQSNLVVLGSNCGQQGLERGLTLNDERRSFNVSKFPVTVTLADGTEQRYAGAIATDVTRLTSARDSALSESAAKDRFLANMSHELRTPLNAIIGFAEMIASGLFASRPGKHESYAGDIMAAGRHLLSLVNDILLVAQLGAGAVKLHLEHVPLAEVLQEAASILQPQAARGDIQVETAVLGATTALIDRRAFKQIILNLAGNAVRHAPAGSIVRLEVAGEGGAFRLRVIDQGSGIPVELREKVVKPFSQQTEPLRTAGGRTGLGLAIVSGLAQAHGGSLAIEDTPGGGATMIVTFPQAAVARLAQAG</sequence>
<evidence type="ECO:0000313" key="9">
    <source>
        <dbReference type="EMBL" id="KZD12244.1"/>
    </source>
</evidence>
<feature type="domain" description="PAS" evidence="8">
    <location>
        <begin position="13"/>
        <end position="64"/>
    </location>
</feature>
<dbReference type="GO" id="GO:0000155">
    <property type="term" value="F:phosphorelay sensor kinase activity"/>
    <property type="evidence" value="ECO:0007669"/>
    <property type="project" value="InterPro"/>
</dbReference>
<protein>
    <recommendedName>
        <fullName evidence="2">histidine kinase</fullName>
        <ecNumber evidence="2">2.7.13.3</ecNumber>
    </recommendedName>
</protein>
<keyword evidence="3" id="KW-0597">Phosphoprotein</keyword>
<keyword evidence="4" id="KW-0808">Transferase</keyword>
<dbReference type="STRING" id="580166.AUP43_17020"/>
<keyword evidence="6" id="KW-0902">Two-component regulatory system</keyword>
<evidence type="ECO:0000256" key="4">
    <source>
        <dbReference type="ARBA" id="ARBA00022679"/>
    </source>
</evidence>
<dbReference type="Pfam" id="PF00512">
    <property type="entry name" value="HisKA"/>
    <property type="match status" value="1"/>
</dbReference>
<organism evidence="9 10">
    <name type="scientific">Oceanibaculum pacificum</name>
    <dbReference type="NCBI Taxonomy" id="580166"/>
    <lineage>
        <taxon>Bacteria</taxon>
        <taxon>Pseudomonadati</taxon>
        <taxon>Pseudomonadota</taxon>
        <taxon>Alphaproteobacteria</taxon>
        <taxon>Rhodospirillales</taxon>
        <taxon>Oceanibaculaceae</taxon>
        <taxon>Oceanibaculum</taxon>
    </lineage>
</organism>
<keyword evidence="10" id="KW-1185">Reference proteome</keyword>
<dbReference type="InterPro" id="IPR036890">
    <property type="entry name" value="HATPase_C_sf"/>
</dbReference>
<gene>
    <name evidence="9" type="ORF">AUP43_17020</name>
</gene>
<name>A0A154WFE5_9PROT</name>
<dbReference type="NCBIfam" id="TIGR00229">
    <property type="entry name" value="sensory_box"/>
    <property type="match status" value="1"/>
</dbReference>
<dbReference type="AlphaFoldDB" id="A0A154WFE5"/>
<dbReference type="CDD" id="cd00075">
    <property type="entry name" value="HATPase"/>
    <property type="match status" value="1"/>
</dbReference>
<dbReference type="InterPro" id="IPR005467">
    <property type="entry name" value="His_kinase_dom"/>
</dbReference>
<dbReference type="Gene3D" id="1.10.287.130">
    <property type="match status" value="1"/>
</dbReference>
<dbReference type="CDD" id="cd00130">
    <property type="entry name" value="PAS"/>
    <property type="match status" value="1"/>
</dbReference>
<dbReference type="Pfam" id="PF02518">
    <property type="entry name" value="HATPase_c"/>
    <property type="match status" value="1"/>
</dbReference>
<evidence type="ECO:0000256" key="3">
    <source>
        <dbReference type="ARBA" id="ARBA00022553"/>
    </source>
</evidence>
<dbReference type="PANTHER" id="PTHR43711:SF1">
    <property type="entry name" value="HISTIDINE KINASE 1"/>
    <property type="match status" value="1"/>
</dbReference>
<evidence type="ECO:0000256" key="1">
    <source>
        <dbReference type="ARBA" id="ARBA00000085"/>
    </source>
</evidence>
<dbReference type="InterPro" id="IPR003661">
    <property type="entry name" value="HisK_dim/P_dom"/>
</dbReference>
<feature type="domain" description="Histidine kinase" evidence="7">
    <location>
        <begin position="152"/>
        <end position="370"/>
    </location>
</feature>
<dbReference type="SMART" id="SM00091">
    <property type="entry name" value="PAS"/>
    <property type="match status" value="1"/>
</dbReference>
<dbReference type="InterPro" id="IPR004358">
    <property type="entry name" value="Sig_transdc_His_kin-like_C"/>
</dbReference>
<evidence type="ECO:0000256" key="5">
    <source>
        <dbReference type="ARBA" id="ARBA00022777"/>
    </source>
</evidence>
<dbReference type="OrthoDB" id="9801651at2"/>